<dbReference type="EMBL" id="CP043473">
    <property type="protein sequence ID" value="QEL57809.1"/>
    <property type="molecule type" value="Genomic_DNA"/>
</dbReference>
<dbReference type="Proteomes" id="UP000322079">
    <property type="component" value="Chromosome"/>
</dbReference>
<dbReference type="InterPro" id="IPR006439">
    <property type="entry name" value="HAD-SF_hydro_IA"/>
</dbReference>
<dbReference type="PANTHER" id="PTHR43611">
    <property type="entry name" value="ALPHA-D-GLUCOSE 1-PHOSPHATE PHOSPHATASE"/>
    <property type="match status" value="1"/>
</dbReference>
<dbReference type="Pfam" id="PF00702">
    <property type="entry name" value="Hydrolase"/>
    <property type="match status" value="1"/>
</dbReference>
<keyword evidence="1" id="KW-0378">Hydrolase</keyword>
<name>A0A5C1DP59_9NEIS</name>
<evidence type="ECO:0000313" key="2">
    <source>
        <dbReference type="Proteomes" id="UP000322079"/>
    </source>
</evidence>
<dbReference type="NCBIfam" id="TIGR01509">
    <property type="entry name" value="HAD-SF-IA-v3"/>
    <property type="match status" value="1"/>
</dbReference>
<dbReference type="KEGG" id="chrm:FYK34_05730"/>
<evidence type="ECO:0000313" key="1">
    <source>
        <dbReference type="EMBL" id="QEL57809.1"/>
    </source>
</evidence>
<dbReference type="InterPro" id="IPR023214">
    <property type="entry name" value="HAD_sf"/>
</dbReference>
<dbReference type="PANTHER" id="PTHR43611:SF3">
    <property type="entry name" value="FLAVIN MONONUCLEOTIDE HYDROLASE 1, CHLOROPLATIC"/>
    <property type="match status" value="1"/>
</dbReference>
<reference evidence="1 2" key="1">
    <citation type="submission" date="2019-08" db="EMBL/GenBank/DDBJ databases">
        <title>Chromobacterium paludis, a novel bacterium isolated from a Maryland marsh pond.</title>
        <authorList>
            <person name="Blackburn M.B."/>
            <person name="Gundersen-Rindal D.E."/>
        </authorList>
    </citation>
    <scope>NUCLEOTIDE SEQUENCE [LARGE SCALE GENOMIC DNA]</scope>
    <source>
        <strain evidence="2">IIBBL 257-1</strain>
    </source>
</reference>
<sequence>MRAVLFDFDGVLTTDKYGSDATNRYLAQTTGLAFARVDQALERHNDALLLGRLTHRDVWPEVCRELGWNIDYGVLDAAFRSTPMNADVLALARQLHGRVRLGIITDNKADRMDCLRRMHGLDAWFDPIVVSAEAGVSKADAAIFEHACRLAGLRPAQCLLIDNSRRNLDTAAAAGLATLFHDDARNDVAALRGALARMLGAGWLA</sequence>
<dbReference type="NCBIfam" id="TIGR01549">
    <property type="entry name" value="HAD-SF-IA-v1"/>
    <property type="match status" value="1"/>
</dbReference>
<organism evidence="1 2">
    <name type="scientific">Chromobacterium paludis</name>
    <dbReference type="NCBI Taxonomy" id="2605945"/>
    <lineage>
        <taxon>Bacteria</taxon>
        <taxon>Pseudomonadati</taxon>
        <taxon>Pseudomonadota</taxon>
        <taxon>Betaproteobacteria</taxon>
        <taxon>Neisseriales</taxon>
        <taxon>Chromobacteriaceae</taxon>
        <taxon>Chromobacterium</taxon>
    </lineage>
</organism>
<dbReference type="SFLD" id="SFLDS00003">
    <property type="entry name" value="Haloacid_Dehalogenase"/>
    <property type="match status" value="1"/>
</dbReference>
<dbReference type="AlphaFoldDB" id="A0A5C1DP59"/>
<dbReference type="SUPFAM" id="SSF56784">
    <property type="entry name" value="HAD-like"/>
    <property type="match status" value="1"/>
</dbReference>
<dbReference type="Gene3D" id="3.40.50.1000">
    <property type="entry name" value="HAD superfamily/HAD-like"/>
    <property type="match status" value="1"/>
</dbReference>
<dbReference type="GO" id="GO:0016787">
    <property type="term" value="F:hydrolase activity"/>
    <property type="evidence" value="ECO:0007669"/>
    <property type="project" value="UniProtKB-KW"/>
</dbReference>
<dbReference type="InterPro" id="IPR036412">
    <property type="entry name" value="HAD-like_sf"/>
</dbReference>
<protein>
    <submittedName>
        <fullName evidence="1">HAD-IA family hydrolase</fullName>
    </submittedName>
</protein>
<keyword evidence="2" id="KW-1185">Reference proteome</keyword>
<gene>
    <name evidence="1" type="ORF">FYK34_05730</name>
</gene>
<accession>A0A5C1DP59</accession>
<proteinExistence type="predicted"/>
<dbReference type="SFLD" id="SFLDG01129">
    <property type="entry name" value="C1.5:_HAD__Beta-PGM__Phosphata"/>
    <property type="match status" value="1"/>
</dbReference>